<name>A0AAV5VE18_9BILA</name>
<proteinExistence type="predicted"/>
<protein>
    <submittedName>
        <fullName evidence="2">Uncharacterized protein</fullName>
    </submittedName>
</protein>
<organism evidence="2 3">
    <name type="scientific">Pristionchus fissidentatus</name>
    <dbReference type="NCBI Taxonomy" id="1538716"/>
    <lineage>
        <taxon>Eukaryota</taxon>
        <taxon>Metazoa</taxon>
        <taxon>Ecdysozoa</taxon>
        <taxon>Nematoda</taxon>
        <taxon>Chromadorea</taxon>
        <taxon>Rhabditida</taxon>
        <taxon>Rhabditina</taxon>
        <taxon>Diplogasteromorpha</taxon>
        <taxon>Diplogasteroidea</taxon>
        <taxon>Neodiplogasteridae</taxon>
        <taxon>Pristionchus</taxon>
    </lineage>
</organism>
<accession>A0AAV5VE18</accession>
<dbReference type="Proteomes" id="UP001432322">
    <property type="component" value="Unassembled WGS sequence"/>
</dbReference>
<comment type="caution">
    <text evidence="2">The sequence shown here is derived from an EMBL/GenBank/DDBJ whole genome shotgun (WGS) entry which is preliminary data.</text>
</comment>
<feature type="region of interest" description="Disordered" evidence="1">
    <location>
        <begin position="1"/>
        <end position="30"/>
    </location>
</feature>
<gene>
    <name evidence="2" type="ORF">PFISCL1PPCAC_9244</name>
</gene>
<feature type="non-terminal residue" evidence="2">
    <location>
        <position position="1"/>
    </location>
</feature>
<dbReference type="EMBL" id="BTSY01000003">
    <property type="protein sequence ID" value="GMT17947.1"/>
    <property type="molecule type" value="Genomic_DNA"/>
</dbReference>
<sequence length="92" mass="10477">CSQAEEAHYDRLYASRTESRPPACSGGGQPVSTYCHQSSRKIPNNSSEHRLCSWRSTRSTHVLHQCISRRWSGLFISSSHPIPSQLEKREYS</sequence>
<feature type="non-terminal residue" evidence="2">
    <location>
        <position position="92"/>
    </location>
</feature>
<keyword evidence="3" id="KW-1185">Reference proteome</keyword>
<reference evidence="2" key="1">
    <citation type="submission" date="2023-10" db="EMBL/GenBank/DDBJ databases">
        <title>Genome assembly of Pristionchus species.</title>
        <authorList>
            <person name="Yoshida K."/>
            <person name="Sommer R.J."/>
        </authorList>
    </citation>
    <scope>NUCLEOTIDE SEQUENCE</scope>
    <source>
        <strain evidence="2">RS5133</strain>
    </source>
</reference>
<evidence type="ECO:0000313" key="2">
    <source>
        <dbReference type="EMBL" id="GMT17947.1"/>
    </source>
</evidence>
<dbReference type="AlphaFoldDB" id="A0AAV5VE18"/>
<evidence type="ECO:0000256" key="1">
    <source>
        <dbReference type="SAM" id="MobiDB-lite"/>
    </source>
</evidence>
<evidence type="ECO:0000313" key="3">
    <source>
        <dbReference type="Proteomes" id="UP001432322"/>
    </source>
</evidence>
<feature type="compositionally biased region" description="Basic and acidic residues" evidence="1">
    <location>
        <begin position="1"/>
        <end position="19"/>
    </location>
</feature>